<evidence type="ECO:0000313" key="2">
    <source>
        <dbReference type="EMBL" id="GAH90774.1"/>
    </source>
</evidence>
<dbReference type="Pfam" id="PF02730">
    <property type="entry name" value="AFOR_N"/>
    <property type="match status" value="1"/>
</dbReference>
<name>X1KKV3_9ZZZZ</name>
<comment type="caution">
    <text evidence="2">The sequence shown here is derived from an EMBL/GenBank/DDBJ whole genome shotgun (WGS) entry which is preliminary data.</text>
</comment>
<dbReference type="Gene3D" id="3.60.9.10">
    <property type="entry name" value="Aldehyde ferredoxin oxidoreductase, N-terminal domain"/>
    <property type="match status" value="1"/>
</dbReference>
<dbReference type="PANTHER" id="PTHR30038:SF9">
    <property type="entry name" value="ALDEHYDE FERREDOXIN OXIDOREDUCTASE"/>
    <property type="match status" value="1"/>
</dbReference>
<feature type="domain" description="Aldehyde ferredoxin oxidoreductase N-terminal" evidence="1">
    <location>
        <begin position="28"/>
        <end position="144"/>
    </location>
</feature>
<dbReference type="GO" id="GO:0051536">
    <property type="term" value="F:iron-sulfur cluster binding"/>
    <property type="evidence" value="ECO:0007669"/>
    <property type="project" value="InterPro"/>
</dbReference>
<organism evidence="2">
    <name type="scientific">marine sediment metagenome</name>
    <dbReference type="NCBI Taxonomy" id="412755"/>
    <lineage>
        <taxon>unclassified sequences</taxon>
        <taxon>metagenomes</taxon>
        <taxon>ecological metagenomes</taxon>
    </lineage>
</organism>
<gene>
    <name evidence="2" type="ORF">S06H3_06020</name>
</gene>
<evidence type="ECO:0000259" key="1">
    <source>
        <dbReference type="SMART" id="SM00790"/>
    </source>
</evidence>
<accession>X1KKV3</accession>
<dbReference type="EMBL" id="BARV01002291">
    <property type="protein sequence ID" value="GAH90774.1"/>
    <property type="molecule type" value="Genomic_DNA"/>
</dbReference>
<sequence length="144" mass="16201">MSIESSEKIHKKELKRFHYKVRPIERGYNDRTLYINLSNNEILSKPVTDQMKKLFIGGRGFDLWLLWNAIGEKTKWDDPENEICIACGPLGGNPLYPGSGKSIVVTISPLTQSVMDSNVGGYFGSYLKFAGWDALEIQGKAEDD</sequence>
<reference evidence="2" key="1">
    <citation type="journal article" date="2014" name="Front. Microbiol.">
        <title>High frequency of phylogenetically diverse reductive dehalogenase-homologous genes in deep subseafloor sedimentary metagenomes.</title>
        <authorList>
            <person name="Kawai M."/>
            <person name="Futagami T."/>
            <person name="Toyoda A."/>
            <person name="Takaki Y."/>
            <person name="Nishi S."/>
            <person name="Hori S."/>
            <person name="Arai W."/>
            <person name="Tsubouchi T."/>
            <person name="Morono Y."/>
            <person name="Uchiyama I."/>
            <person name="Ito T."/>
            <person name="Fujiyama A."/>
            <person name="Inagaki F."/>
            <person name="Takami H."/>
        </authorList>
    </citation>
    <scope>NUCLEOTIDE SEQUENCE</scope>
    <source>
        <strain evidence="2">Expedition CK06-06</strain>
    </source>
</reference>
<dbReference type="SMART" id="SM00790">
    <property type="entry name" value="AFOR_N"/>
    <property type="match status" value="1"/>
</dbReference>
<feature type="non-terminal residue" evidence="2">
    <location>
        <position position="144"/>
    </location>
</feature>
<dbReference type="PANTHER" id="PTHR30038">
    <property type="entry name" value="ALDEHYDE FERREDOXIN OXIDOREDUCTASE"/>
    <property type="match status" value="1"/>
</dbReference>
<dbReference type="InterPro" id="IPR051919">
    <property type="entry name" value="W-dependent_AOR"/>
</dbReference>
<dbReference type="InterPro" id="IPR013983">
    <property type="entry name" value="Ald_Fedxn_OxRdtase_N"/>
</dbReference>
<dbReference type="InterPro" id="IPR036503">
    <property type="entry name" value="Ald_Fedxn_OxRdtase_N_sf"/>
</dbReference>
<dbReference type="SUPFAM" id="SSF56228">
    <property type="entry name" value="Aldehyde ferredoxin oxidoreductase, N-terminal domain"/>
    <property type="match status" value="1"/>
</dbReference>
<proteinExistence type="predicted"/>
<dbReference type="AlphaFoldDB" id="X1KKV3"/>
<dbReference type="GO" id="GO:0016625">
    <property type="term" value="F:oxidoreductase activity, acting on the aldehyde or oxo group of donors, iron-sulfur protein as acceptor"/>
    <property type="evidence" value="ECO:0007669"/>
    <property type="project" value="InterPro"/>
</dbReference>
<protein>
    <recommendedName>
        <fullName evidence="1">Aldehyde ferredoxin oxidoreductase N-terminal domain-containing protein</fullName>
    </recommendedName>
</protein>